<accession>B8G2Z7</accession>
<dbReference type="eggNOG" id="COG0845">
    <property type="taxonomic scope" value="Bacteria"/>
</dbReference>
<feature type="coiled-coil region" evidence="3">
    <location>
        <begin position="196"/>
        <end position="223"/>
    </location>
</feature>
<dbReference type="AlphaFoldDB" id="B8G2Z7"/>
<evidence type="ECO:0000256" key="1">
    <source>
        <dbReference type="ARBA" id="ARBA00004196"/>
    </source>
</evidence>
<dbReference type="HOGENOM" id="CLU_018816_6_3_0"/>
<dbReference type="GO" id="GO:0030313">
    <property type="term" value="C:cell envelope"/>
    <property type="evidence" value="ECO:0007669"/>
    <property type="project" value="UniProtKB-SubCell"/>
</dbReference>
<dbReference type="PROSITE" id="PS51257">
    <property type="entry name" value="PROKAR_LIPOPROTEIN"/>
    <property type="match status" value="1"/>
</dbReference>
<feature type="coiled-coil region" evidence="3">
    <location>
        <begin position="271"/>
        <end position="349"/>
    </location>
</feature>
<organism evidence="6 7">
    <name type="scientific">Chloroflexus aggregans (strain MD-66 / DSM 9485)</name>
    <dbReference type="NCBI Taxonomy" id="326427"/>
    <lineage>
        <taxon>Bacteria</taxon>
        <taxon>Bacillati</taxon>
        <taxon>Chloroflexota</taxon>
        <taxon>Chloroflexia</taxon>
        <taxon>Chloroflexales</taxon>
        <taxon>Chloroflexineae</taxon>
        <taxon>Chloroflexaceae</taxon>
        <taxon>Chloroflexus</taxon>
    </lineage>
</organism>
<sequence length="520" mass="54311">MRRVIGTGLIGGALAVVLAACTAPAPAPTAVPTTAAVETQPTVVSQPTTAPITNIDIGSSPTISLGVTASGEVVARSSADLSFRVPGVVAEVFVEAGDRVKAGDPLVALDARELELQVTQAEANLAQARANYERLIEGATPEEIAAVRAQVAQAEAALRQVRGSVTDADIAAAEAALQQAIARRNDLLDGPSEAELTAARSAVEQAEANLNIQRTNLSAAKTNAELQVTLAANALRDAQQAYSDLYWQNREREEQLAKFGLELPKEAKDAEEQLLRAVESAEARYKQAQLVYEQARQNEIDGIAAAEAQVRTARSNLQRLLDGPTADLIAAADAAVAQAQATLDRLRGDQRAGALAAAQAGVAAARANLERITAPPTRQNLATVEAALKAAEAALAATKLNLEKSVLRAPFDGIVARVNVDPGDLAGTGALPAVQIVDDSELHVEAAISDTDVARVREGQSVEVRVDALPGTVFTGTVDFVAPVANTVGNVRTFTVRIKLGKQESLRAGMSVRITILTDK</sequence>
<dbReference type="RefSeq" id="WP_012615667.1">
    <property type="nucleotide sequence ID" value="NC_011831.1"/>
</dbReference>
<dbReference type="InterPro" id="IPR058792">
    <property type="entry name" value="Beta-barrel_RND_2"/>
</dbReference>
<dbReference type="SUPFAM" id="SSF111369">
    <property type="entry name" value="HlyD-like secretion proteins"/>
    <property type="match status" value="2"/>
</dbReference>
<evidence type="ECO:0000313" key="7">
    <source>
        <dbReference type="Proteomes" id="UP000002508"/>
    </source>
</evidence>
<dbReference type="Gene3D" id="2.40.50.100">
    <property type="match status" value="2"/>
</dbReference>
<evidence type="ECO:0000256" key="2">
    <source>
        <dbReference type="ARBA" id="ARBA00023054"/>
    </source>
</evidence>
<dbReference type="Gene3D" id="2.40.30.170">
    <property type="match status" value="1"/>
</dbReference>
<dbReference type="eggNOG" id="COG1566">
    <property type="taxonomic scope" value="Bacteria"/>
</dbReference>
<keyword evidence="2 3" id="KW-0175">Coiled coil</keyword>
<evidence type="ECO:0000256" key="3">
    <source>
        <dbReference type="SAM" id="Coils"/>
    </source>
</evidence>
<dbReference type="Gene3D" id="1.10.287.470">
    <property type="entry name" value="Helix hairpin bin"/>
    <property type="match status" value="1"/>
</dbReference>
<keyword evidence="7" id="KW-1185">Reference proteome</keyword>
<gene>
    <name evidence="6" type="ordered locus">Cagg_0355</name>
</gene>
<feature type="signal peptide" evidence="4">
    <location>
        <begin position="1"/>
        <end position="27"/>
    </location>
</feature>
<protein>
    <submittedName>
        <fullName evidence="6">Secretion protein HlyD family protein</fullName>
    </submittedName>
</protein>
<reference evidence="6" key="1">
    <citation type="submission" date="2008-12" db="EMBL/GenBank/DDBJ databases">
        <title>Complete sequence of Chloroflexus aggregans DSM 9485.</title>
        <authorList>
            <consortium name="US DOE Joint Genome Institute"/>
            <person name="Lucas S."/>
            <person name="Copeland A."/>
            <person name="Lapidus A."/>
            <person name="Glavina del Rio T."/>
            <person name="Dalin E."/>
            <person name="Tice H."/>
            <person name="Pitluck S."/>
            <person name="Foster B."/>
            <person name="Larimer F."/>
            <person name="Land M."/>
            <person name="Hauser L."/>
            <person name="Kyrpides N."/>
            <person name="Mikhailova N."/>
            <person name="Bryant D."/>
            <person name="Richardson P."/>
        </authorList>
    </citation>
    <scope>NUCLEOTIDE SEQUENCE</scope>
    <source>
        <strain evidence="6">DSM 9485</strain>
    </source>
</reference>
<evidence type="ECO:0000313" key="6">
    <source>
        <dbReference type="EMBL" id="ACL23301.1"/>
    </source>
</evidence>
<dbReference type="OrthoDB" id="140298at2"/>
<dbReference type="InterPro" id="IPR050465">
    <property type="entry name" value="UPF0194_transport"/>
</dbReference>
<dbReference type="PANTHER" id="PTHR32347:SF23">
    <property type="entry name" value="BLL5650 PROTEIN"/>
    <property type="match status" value="1"/>
</dbReference>
<name>B8G2Z7_CHLAD</name>
<comment type="subcellular location">
    <subcellularLocation>
        <location evidence="1">Cell envelope</location>
    </subcellularLocation>
</comment>
<proteinExistence type="predicted"/>
<feature type="domain" description="CusB-like beta-barrel" evidence="5">
    <location>
        <begin position="444"/>
        <end position="516"/>
    </location>
</feature>
<dbReference type="Pfam" id="PF25954">
    <property type="entry name" value="Beta-barrel_RND_2"/>
    <property type="match status" value="1"/>
</dbReference>
<feature type="coiled-coil region" evidence="3">
    <location>
        <begin position="111"/>
        <end position="164"/>
    </location>
</feature>
<dbReference type="KEGG" id="cag:Cagg_0355"/>
<dbReference type="STRING" id="326427.Cagg_0355"/>
<dbReference type="EMBL" id="CP001337">
    <property type="protein sequence ID" value="ACL23301.1"/>
    <property type="molecule type" value="Genomic_DNA"/>
</dbReference>
<evidence type="ECO:0000256" key="4">
    <source>
        <dbReference type="SAM" id="SignalP"/>
    </source>
</evidence>
<evidence type="ECO:0000259" key="5">
    <source>
        <dbReference type="Pfam" id="PF25954"/>
    </source>
</evidence>
<dbReference type="Proteomes" id="UP000002508">
    <property type="component" value="Chromosome"/>
</dbReference>
<feature type="chain" id="PRO_5002872404" evidence="4">
    <location>
        <begin position="28"/>
        <end position="520"/>
    </location>
</feature>
<dbReference type="PANTHER" id="PTHR32347">
    <property type="entry name" value="EFFLUX SYSTEM COMPONENT YKNX-RELATED"/>
    <property type="match status" value="1"/>
</dbReference>
<keyword evidence="4" id="KW-0732">Signal</keyword>